<organism evidence="1">
    <name type="scientific">Siphoviridae sp. ctg4a4</name>
    <dbReference type="NCBI Taxonomy" id="2825602"/>
    <lineage>
        <taxon>Viruses</taxon>
        <taxon>Duplodnaviria</taxon>
        <taxon>Heunggongvirae</taxon>
        <taxon>Uroviricota</taxon>
        <taxon>Caudoviricetes</taxon>
    </lineage>
</organism>
<name>A0A8S5V5R7_9CAUD</name>
<reference evidence="1" key="1">
    <citation type="journal article" date="2021" name="Proc. Natl. Acad. Sci. U.S.A.">
        <title>A Catalog of Tens of Thousands of Viruses from Human Metagenomes Reveals Hidden Associations with Chronic Diseases.</title>
        <authorList>
            <person name="Tisza M.J."/>
            <person name="Buck C.B."/>
        </authorList>
    </citation>
    <scope>NUCLEOTIDE SEQUENCE</scope>
    <source>
        <strain evidence="1">Ctg4a4</strain>
    </source>
</reference>
<sequence>MKITKLIKIKNYLSASSYSSSKLLSLLYYFYAV</sequence>
<evidence type="ECO:0000313" key="1">
    <source>
        <dbReference type="EMBL" id="DAG02046.1"/>
    </source>
</evidence>
<dbReference type="EMBL" id="BK016202">
    <property type="protein sequence ID" value="DAG02046.1"/>
    <property type="molecule type" value="Genomic_DNA"/>
</dbReference>
<accession>A0A8S5V5R7</accession>
<protein>
    <submittedName>
        <fullName evidence="1">Uncharacterized protein</fullName>
    </submittedName>
</protein>
<proteinExistence type="predicted"/>